<dbReference type="AlphaFoldDB" id="A0A0N0U7A8"/>
<gene>
    <name evidence="2" type="ORF">WN51_08328</name>
</gene>
<dbReference type="EMBL" id="KQ435706">
    <property type="protein sequence ID" value="KOX80151.1"/>
    <property type="molecule type" value="Genomic_DNA"/>
</dbReference>
<feature type="domain" description="CCHC-type" evidence="1">
    <location>
        <begin position="288"/>
        <end position="304"/>
    </location>
</feature>
<evidence type="ECO:0000313" key="2">
    <source>
        <dbReference type="EMBL" id="KOX80151.1"/>
    </source>
</evidence>
<keyword evidence="3" id="KW-1185">Reference proteome</keyword>
<protein>
    <recommendedName>
        <fullName evidence="1">CCHC-type domain-containing protein</fullName>
    </recommendedName>
</protein>
<dbReference type="SMART" id="SM00343">
    <property type="entry name" value="ZnF_C2HC"/>
    <property type="match status" value="4"/>
</dbReference>
<dbReference type="GO" id="GO:0008270">
    <property type="term" value="F:zinc ion binding"/>
    <property type="evidence" value="ECO:0007669"/>
    <property type="project" value="InterPro"/>
</dbReference>
<evidence type="ECO:0000259" key="1">
    <source>
        <dbReference type="SMART" id="SM00343"/>
    </source>
</evidence>
<dbReference type="OrthoDB" id="2286242at2759"/>
<reference evidence="2 3" key="1">
    <citation type="submission" date="2015-07" db="EMBL/GenBank/DDBJ databases">
        <title>The genome of Melipona quadrifasciata.</title>
        <authorList>
            <person name="Pan H."/>
            <person name="Kapheim K."/>
        </authorList>
    </citation>
    <scope>NUCLEOTIDE SEQUENCE [LARGE SCALE GENOMIC DNA]</scope>
    <source>
        <strain evidence="2">0111107301</strain>
        <tissue evidence="2">Whole body</tissue>
    </source>
</reference>
<dbReference type="GO" id="GO:0003676">
    <property type="term" value="F:nucleic acid binding"/>
    <property type="evidence" value="ECO:0007669"/>
    <property type="project" value="InterPro"/>
</dbReference>
<dbReference type="Proteomes" id="UP000053105">
    <property type="component" value="Unassembled WGS sequence"/>
</dbReference>
<name>A0A0N0U7A8_9HYME</name>
<feature type="domain" description="CCHC-type" evidence="1">
    <location>
        <begin position="246"/>
        <end position="262"/>
    </location>
</feature>
<proteinExistence type="predicted"/>
<dbReference type="InterPro" id="IPR001878">
    <property type="entry name" value="Znf_CCHC"/>
</dbReference>
<dbReference type="STRING" id="166423.A0A0N0U7A8"/>
<accession>A0A0N0U7A8</accession>
<evidence type="ECO:0000313" key="3">
    <source>
        <dbReference type="Proteomes" id="UP000053105"/>
    </source>
</evidence>
<feature type="domain" description="CCHC-type" evidence="1">
    <location>
        <begin position="227"/>
        <end position="242"/>
    </location>
</feature>
<organism evidence="2 3">
    <name type="scientific">Melipona quadrifasciata</name>
    <dbReference type="NCBI Taxonomy" id="166423"/>
    <lineage>
        <taxon>Eukaryota</taxon>
        <taxon>Metazoa</taxon>
        <taxon>Ecdysozoa</taxon>
        <taxon>Arthropoda</taxon>
        <taxon>Hexapoda</taxon>
        <taxon>Insecta</taxon>
        <taxon>Pterygota</taxon>
        <taxon>Neoptera</taxon>
        <taxon>Endopterygota</taxon>
        <taxon>Hymenoptera</taxon>
        <taxon>Apocrita</taxon>
        <taxon>Aculeata</taxon>
        <taxon>Apoidea</taxon>
        <taxon>Anthophila</taxon>
        <taxon>Apidae</taxon>
        <taxon>Melipona</taxon>
    </lineage>
</organism>
<sequence length="315" mass="37001">MGNSQNKNVPKRRTENVYNVTPPTPFMTEEEFFKTWYIWKNDFLLFKRTLIGTNSDKQQWGNMLLNLMGPIGQNIHSTFTFNLQSEKENIDILIQKFDEYYIFSERKKLPLENVYEYINDLELMIKEKNITNGEELIRKKILTEINKHQFTNAANNVIPTFVFSSDFNKLTLKEIAFIWKLYTDSDNCTRCDGIHSPEKCPSLGKQCSKCNEWNHFSKRCPTNYINNCYYCGGNHIYRKCPAFNEICTKCQKKNHFKWKCQSIQIPQCRFCGLSHAANRSLCSAKNNICSNCKLMGHIPSRCNKRFHANRLQNLS</sequence>
<feature type="domain" description="CCHC-type" evidence="1">
    <location>
        <begin position="206"/>
        <end position="222"/>
    </location>
</feature>